<keyword evidence="4 8" id="KW-0479">Metal-binding</keyword>
<protein>
    <recommendedName>
        <fullName evidence="3 8">6-carboxy-5,6,7,8-tetrahydropterin synthase</fullName>
        <ecNumber evidence="8">4.-.-.-</ecNumber>
    </recommendedName>
</protein>
<evidence type="ECO:0000256" key="4">
    <source>
        <dbReference type="ARBA" id="ARBA00022723"/>
    </source>
</evidence>
<gene>
    <name evidence="9" type="primary">queD</name>
    <name evidence="9" type="ORF">IQ217_12330</name>
</gene>
<evidence type="ECO:0000256" key="5">
    <source>
        <dbReference type="ARBA" id="ARBA00022833"/>
    </source>
</evidence>
<dbReference type="NCBIfam" id="TIGR00039">
    <property type="entry name" value="6PTHBS"/>
    <property type="match status" value="1"/>
</dbReference>
<name>A0ABR9VTD0_9SYNC</name>
<evidence type="ECO:0000256" key="1">
    <source>
        <dbReference type="ARBA" id="ARBA00005061"/>
    </source>
</evidence>
<dbReference type="EC" id="4.-.-.-" evidence="8"/>
<dbReference type="PANTHER" id="PTHR12589">
    <property type="entry name" value="PYRUVOYL TETRAHYDROBIOPTERIN SYNTHASE"/>
    <property type="match status" value="1"/>
</dbReference>
<keyword evidence="8" id="KW-0671">Queuosine biosynthesis</keyword>
<dbReference type="InterPro" id="IPR007115">
    <property type="entry name" value="6-PTP_synth/QueD"/>
</dbReference>
<dbReference type="RefSeq" id="WP_194020168.1">
    <property type="nucleotide sequence ID" value="NZ_JADEVV010000034.1"/>
</dbReference>
<evidence type="ECO:0000256" key="8">
    <source>
        <dbReference type="PIRNR" id="PIRNR006113"/>
    </source>
</evidence>
<evidence type="ECO:0000256" key="7">
    <source>
        <dbReference type="ARBA" id="ARBA00048807"/>
    </source>
</evidence>
<keyword evidence="10" id="KW-1185">Reference proteome</keyword>
<dbReference type="NCBIfam" id="TIGR03367">
    <property type="entry name" value="queuosine_QueD"/>
    <property type="match status" value="1"/>
</dbReference>
<dbReference type="EMBL" id="JADEVV010000034">
    <property type="protein sequence ID" value="MBE9254609.1"/>
    <property type="molecule type" value="Genomic_DNA"/>
</dbReference>
<dbReference type="PANTHER" id="PTHR12589:SF7">
    <property type="entry name" value="6-PYRUVOYL TETRAHYDROBIOPTERIN SYNTHASE"/>
    <property type="match status" value="1"/>
</dbReference>
<dbReference type="SUPFAM" id="SSF55620">
    <property type="entry name" value="Tetrahydrobiopterin biosynthesis enzymes-like"/>
    <property type="match status" value="1"/>
</dbReference>
<comment type="similarity">
    <text evidence="2 8">Belongs to the PTPS family. QueD subfamily.</text>
</comment>
<dbReference type="Pfam" id="PF01242">
    <property type="entry name" value="PTPS"/>
    <property type="match status" value="1"/>
</dbReference>
<comment type="cofactor">
    <cofactor evidence="8">
        <name>Zn(2+)</name>
        <dbReference type="ChEBI" id="CHEBI:29105"/>
    </cofactor>
    <text evidence="8">Binds 1 zinc ion per subunit.</text>
</comment>
<dbReference type="PIRSF" id="PIRSF006113">
    <property type="entry name" value="PTP_synth"/>
    <property type="match status" value="1"/>
</dbReference>
<comment type="catalytic activity">
    <reaction evidence="7 8">
        <text>7,8-dihydroneopterin 3'-triphosphate + H2O = 6-carboxy-5,6,7,8-tetrahydropterin + triphosphate + acetaldehyde + 2 H(+)</text>
        <dbReference type="Rhea" id="RHEA:27966"/>
        <dbReference type="ChEBI" id="CHEBI:15343"/>
        <dbReference type="ChEBI" id="CHEBI:15377"/>
        <dbReference type="ChEBI" id="CHEBI:15378"/>
        <dbReference type="ChEBI" id="CHEBI:18036"/>
        <dbReference type="ChEBI" id="CHEBI:58462"/>
        <dbReference type="ChEBI" id="CHEBI:61032"/>
        <dbReference type="EC" id="4.1.2.50"/>
    </reaction>
</comment>
<evidence type="ECO:0000256" key="3">
    <source>
        <dbReference type="ARBA" id="ARBA00018141"/>
    </source>
</evidence>
<evidence type="ECO:0000313" key="10">
    <source>
        <dbReference type="Proteomes" id="UP000658720"/>
    </source>
</evidence>
<evidence type="ECO:0000256" key="2">
    <source>
        <dbReference type="ARBA" id="ARBA00008900"/>
    </source>
</evidence>
<dbReference type="Gene3D" id="3.30.479.10">
    <property type="entry name" value="6-pyruvoyl tetrahydropterin synthase/QueD"/>
    <property type="match status" value="1"/>
</dbReference>
<proteinExistence type="inferred from homology"/>
<organism evidence="9 10">
    <name type="scientific">Synechocystis salina LEGE 00031</name>
    <dbReference type="NCBI Taxonomy" id="1828736"/>
    <lineage>
        <taxon>Bacteria</taxon>
        <taxon>Bacillati</taxon>
        <taxon>Cyanobacteriota</taxon>
        <taxon>Cyanophyceae</taxon>
        <taxon>Synechococcales</taxon>
        <taxon>Merismopediaceae</taxon>
        <taxon>Synechocystis</taxon>
    </lineage>
</organism>
<evidence type="ECO:0000256" key="6">
    <source>
        <dbReference type="ARBA" id="ARBA00023239"/>
    </source>
</evidence>
<reference evidence="9 10" key="1">
    <citation type="submission" date="2020-10" db="EMBL/GenBank/DDBJ databases">
        <authorList>
            <person name="Castelo-Branco R."/>
            <person name="Eusebio N."/>
            <person name="Adriana R."/>
            <person name="Vieira A."/>
            <person name="Brugerolle De Fraissinette N."/>
            <person name="Rezende De Castro R."/>
            <person name="Schneider M.P."/>
            <person name="Vasconcelos V."/>
            <person name="Leao P.N."/>
        </authorList>
    </citation>
    <scope>NUCLEOTIDE SEQUENCE [LARGE SCALE GENOMIC DNA]</scope>
    <source>
        <strain evidence="9 10">LEGE 00031</strain>
    </source>
</reference>
<comment type="pathway">
    <text evidence="1 8">Purine metabolism; 7-cyano-7-deazaguanine biosynthesis.</text>
</comment>
<sequence>MWIIYKEFSFEAAHQLPHHEGKCRRLHGHSFRGRVYVASDRLKTTGSETGMVMDFSVLKAHLDPLVKNYLDHYYLNESLGLESPTSEAIAAWIFAKLEEAGVPGLHSVEVLETCTSAARYFSPRLSTFL</sequence>
<accession>A0ABR9VTD0</accession>
<keyword evidence="6 8" id="KW-0456">Lyase</keyword>
<dbReference type="InterPro" id="IPR038418">
    <property type="entry name" value="6-PTP_synth/QueD_sf"/>
</dbReference>
<evidence type="ECO:0000313" key="9">
    <source>
        <dbReference type="EMBL" id="MBE9254609.1"/>
    </source>
</evidence>
<keyword evidence="5 8" id="KW-0862">Zinc</keyword>
<dbReference type="Proteomes" id="UP000658720">
    <property type="component" value="Unassembled WGS sequence"/>
</dbReference>
<comment type="caution">
    <text evidence="9">The sequence shown here is derived from an EMBL/GenBank/DDBJ whole genome shotgun (WGS) entry which is preliminary data.</text>
</comment>